<sequence length="518" mass="58206">MKEIKTVEVEPQMKEVKTVEPQTKGVKTVEPQTKGVKTVEPQTKGVKTVEPQTKEVKTVEPQTKGVKTVEPHTEEVKIVEPQTEGVKTVEPQTEGVKTVEPQTKGVKTVEPQTEEVKTVEPQTEGVKTVEPQTVEPQTIEVKTVEPQTEGMKTVEPQTFEPHTKEEDSTVPEILDQDSVKHKTVNKITGEGKGEERQIEELKKMKDKDNKELKRGYAKTEHKEEVGMKESENKRYNEEERKKDTIVEFNLEVEENKTIGDFIIKLDSKAKKINTEELMSTGGQVVEQKSDQMKKEKELEMDKTMKAEPEPQTTMIDDDPKQGLQVMVDNTDIQLQETKTCETNTQMLNIDQPQVDELETSIPYGEVKTEEVLRHEYSLSGTPDQCKEPPIMTEIHNGGIIPPASPSSAGHMGLEAPLPKVTSMKGLLKGNLIQEKALRMEDHQWQRSSQGTPGQREPLWEEQASQIGIVREYQDPVTDHSQAIHRLTTELARLTERFGRTQQETPSATVSPGTVGGAN</sequence>
<feature type="region of interest" description="Disordered" evidence="1">
    <location>
        <begin position="442"/>
        <end position="462"/>
    </location>
</feature>
<comment type="caution">
    <text evidence="2">The sequence shown here is derived from an EMBL/GenBank/DDBJ whole genome shotgun (WGS) entry which is preliminary data.</text>
</comment>
<accession>A0A8J5JYK2</accession>
<feature type="compositionally biased region" description="Basic and acidic residues" evidence="1">
    <location>
        <begin position="189"/>
        <end position="238"/>
    </location>
</feature>
<organism evidence="2 3">
    <name type="scientific">Homarus americanus</name>
    <name type="common">American lobster</name>
    <dbReference type="NCBI Taxonomy" id="6706"/>
    <lineage>
        <taxon>Eukaryota</taxon>
        <taxon>Metazoa</taxon>
        <taxon>Ecdysozoa</taxon>
        <taxon>Arthropoda</taxon>
        <taxon>Crustacea</taxon>
        <taxon>Multicrustacea</taxon>
        <taxon>Malacostraca</taxon>
        <taxon>Eumalacostraca</taxon>
        <taxon>Eucarida</taxon>
        <taxon>Decapoda</taxon>
        <taxon>Pleocyemata</taxon>
        <taxon>Astacidea</taxon>
        <taxon>Nephropoidea</taxon>
        <taxon>Nephropidae</taxon>
        <taxon>Homarus</taxon>
    </lineage>
</organism>
<dbReference type="EMBL" id="JAHLQT010022185">
    <property type="protein sequence ID" value="KAG7166815.1"/>
    <property type="molecule type" value="Genomic_DNA"/>
</dbReference>
<feature type="compositionally biased region" description="Basic and acidic residues" evidence="1">
    <location>
        <begin position="67"/>
        <end position="78"/>
    </location>
</feature>
<proteinExistence type="predicted"/>
<dbReference type="PANTHER" id="PTHR37000:SF3">
    <property type="entry name" value="MUCIN-22"/>
    <property type="match status" value="1"/>
</dbReference>
<dbReference type="PANTHER" id="PTHR37000">
    <property type="entry name" value="MUCIN-22"/>
    <property type="match status" value="1"/>
</dbReference>
<evidence type="ECO:0000313" key="3">
    <source>
        <dbReference type="Proteomes" id="UP000747542"/>
    </source>
</evidence>
<gene>
    <name evidence="2" type="primary">Dnah-L14</name>
    <name evidence="2" type="ORF">Hamer_G010486</name>
</gene>
<protein>
    <submittedName>
        <fullName evidence="2">Dynein heavy chain-like 14</fullName>
    </submittedName>
</protein>
<dbReference type="AlphaFoldDB" id="A0A8J5JYK2"/>
<name>A0A8J5JYK2_HOMAM</name>
<feature type="compositionally biased region" description="Polar residues" evidence="1">
    <location>
        <begin position="499"/>
        <end position="511"/>
    </location>
</feature>
<reference evidence="2" key="1">
    <citation type="journal article" date="2021" name="Sci. Adv.">
        <title>The American lobster genome reveals insights on longevity, neural, and immune adaptations.</title>
        <authorList>
            <person name="Polinski J.M."/>
            <person name="Zimin A.V."/>
            <person name="Clark K.F."/>
            <person name="Kohn A.B."/>
            <person name="Sadowski N."/>
            <person name="Timp W."/>
            <person name="Ptitsyn A."/>
            <person name="Khanna P."/>
            <person name="Romanova D.Y."/>
            <person name="Williams P."/>
            <person name="Greenwood S.J."/>
            <person name="Moroz L.L."/>
            <person name="Walt D.R."/>
            <person name="Bodnar A.G."/>
        </authorList>
    </citation>
    <scope>NUCLEOTIDE SEQUENCE</scope>
    <source>
        <strain evidence="2">GMGI-L3</strain>
    </source>
</reference>
<evidence type="ECO:0000313" key="2">
    <source>
        <dbReference type="EMBL" id="KAG7166815.1"/>
    </source>
</evidence>
<dbReference type="Proteomes" id="UP000747542">
    <property type="component" value="Unassembled WGS sequence"/>
</dbReference>
<evidence type="ECO:0000256" key="1">
    <source>
        <dbReference type="SAM" id="MobiDB-lite"/>
    </source>
</evidence>
<feature type="region of interest" description="Disordered" evidence="1">
    <location>
        <begin position="496"/>
        <end position="518"/>
    </location>
</feature>
<dbReference type="InterPro" id="IPR053330">
    <property type="entry name" value="Mucin-22-like"/>
</dbReference>
<keyword evidence="3" id="KW-1185">Reference proteome</keyword>
<feature type="region of interest" description="Disordered" evidence="1">
    <location>
        <begin position="16"/>
        <end position="238"/>
    </location>
</feature>